<keyword evidence="8" id="KW-0732">Signal</keyword>
<evidence type="ECO:0000256" key="8">
    <source>
        <dbReference type="SAM" id="SignalP"/>
    </source>
</evidence>
<dbReference type="UniPathway" id="UPA00219"/>
<evidence type="ECO:0000313" key="11">
    <source>
        <dbReference type="Proteomes" id="UP000190675"/>
    </source>
</evidence>
<dbReference type="InterPro" id="IPR036366">
    <property type="entry name" value="PGBDSf"/>
</dbReference>
<reference evidence="10 11" key="1">
    <citation type="submission" date="2016-11" db="EMBL/GenBank/DDBJ databases">
        <authorList>
            <person name="Jaros S."/>
            <person name="Januszkiewicz K."/>
            <person name="Wedrychowicz H."/>
        </authorList>
    </citation>
    <scope>NUCLEOTIDE SEQUENCE [LARGE SCALE GENOMIC DNA]</scope>
    <source>
        <strain evidence="10 11">GAS242</strain>
    </source>
</reference>
<evidence type="ECO:0000256" key="3">
    <source>
        <dbReference type="ARBA" id="ARBA00022679"/>
    </source>
</evidence>
<dbReference type="GO" id="GO:0016740">
    <property type="term" value="F:transferase activity"/>
    <property type="evidence" value="ECO:0007669"/>
    <property type="project" value="UniProtKB-KW"/>
</dbReference>
<name>A0A1M5H4L0_9BRAD</name>
<evidence type="ECO:0000256" key="5">
    <source>
        <dbReference type="ARBA" id="ARBA00022984"/>
    </source>
</evidence>
<proteinExistence type="inferred from homology"/>
<dbReference type="GO" id="GO:0008360">
    <property type="term" value="P:regulation of cell shape"/>
    <property type="evidence" value="ECO:0007669"/>
    <property type="project" value="UniProtKB-UniRule"/>
</dbReference>
<keyword evidence="5 7" id="KW-0573">Peptidoglycan synthesis</keyword>
<keyword evidence="10" id="KW-0449">Lipoprotein</keyword>
<dbReference type="Proteomes" id="UP000190675">
    <property type="component" value="Chromosome I"/>
</dbReference>
<gene>
    <name evidence="10" type="ORF">SAMN05444169_0579</name>
</gene>
<dbReference type="InterPro" id="IPR050979">
    <property type="entry name" value="LD-transpeptidase"/>
</dbReference>
<dbReference type="OrthoDB" id="9787225at2"/>
<dbReference type="SUPFAM" id="SSF141523">
    <property type="entry name" value="L,D-transpeptidase catalytic domain-like"/>
    <property type="match status" value="1"/>
</dbReference>
<evidence type="ECO:0000313" key="10">
    <source>
        <dbReference type="EMBL" id="SHG10845.1"/>
    </source>
</evidence>
<dbReference type="GO" id="GO:0018104">
    <property type="term" value="P:peptidoglycan-protein cross-linking"/>
    <property type="evidence" value="ECO:0007669"/>
    <property type="project" value="TreeGrafter"/>
</dbReference>
<evidence type="ECO:0000256" key="2">
    <source>
        <dbReference type="ARBA" id="ARBA00005992"/>
    </source>
</evidence>
<dbReference type="InterPro" id="IPR036365">
    <property type="entry name" value="PGBD-like_sf"/>
</dbReference>
<evidence type="ECO:0000256" key="7">
    <source>
        <dbReference type="PROSITE-ProRule" id="PRU01373"/>
    </source>
</evidence>
<feature type="signal peptide" evidence="8">
    <location>
        <begin position="1"/>
        <end position="20"/>
    </location>
</feature>
<dbReference type="InterPro" id="IPR038063">
    <property type="entry name" value="Transpep_catalytic_dom"/>
</dbReference>
<dbReference type="Gene3D" id="2.40.440.10">
    <property type="entry name" value="L,D-transpeptidase catalytic domain-like"/>
    <property type="match status" value="1"/>
</dbReference>
<feature type="active site" description="Nucleophile" evidence="7">
    <location>
        <position position="300"/>
    </location>
</feature>
<feature type="domain" description="L,D-TPase catalytic" evidence="9">
    <location>
        <begin position="191"/>
        <end position="324"/>
    </location>
</feature>
<evidence type="ECO:0000256" key="4">
    <source>
        <dbReference type="ARBA" id="ARBA00022960"/>
    </source>
</evidence>
<dbReference type="GO" id="GO:0005576">
    <property type="term" value="C:extracellular region"/>
    <property type="evidence" value="ECO:0007669"/>
    <property type="project" value="TreeGrafter"/>
</dbReference>
<keyword evidence="6 7" id="KW-0961">Cell wall biogenesis/degradation</keyword>
<keyword evidence="4 7" id="KW-0133">Cell shape</keyword>
<dbReference type="SUPFAM" id="SSF47090">
    <property type="entry name" value="PGBD-like"/>
    <property type="match status" value="1"/>
</dbReference>
<dbReference type="Gene3D" id="1.10.101.10">
    <property type="entry name" value="PGBD-like superfamily/PGBD"/>
    <property type="match status" value="1"/>
</dbReference>
<dbReference type="PROSITE" id="PS52029">
    <property type="entry name" value="LD_TPASE"/>
    <property type="match status" value="1"/>
</dbReference>
<dbReference type="AlphaFoldDB" id="A0A1M5H4L0"/>
<dbReference type="InterPro" id="IPR005490">
    <property type="entry name" value="LD_TPept_cat_dom"/>
</dbReference>
<feature type="active site" description="Proton donor/acceptor" evidence="7">
    <location>
        <position position="284"/>
    </location>
</feature>
<keyword evidence="3" id="KW-0808">Transferase</keyword>
<dbReference type="PANTHER" id="PTHR30582">
    <property type="entry name" value="L,D-TRANSPEPTIDASE"/>
    <property type="match status" value="1"/>
</dbReference>
<dbReference type="CDD" id="cd16913">
    <property type="entry name" value="YkuD_like"/>
    <property type="match status" value="1"/>
</dbReference>
<evidence type="ECO:0000256" key="6">
    <source>
        <dbReference type="ARBA" id="ARBA00023316"/>
    </source>
</evidence>
<dbReference type="GO" id="GO:0071555">
    <property type="term" value="P:cell wall organization"/>
    <property type="evidence" value="ECO:0007669"/>
    <property type="project" value="UniProtKB-UniRule"/>
</dbReference>
<organism evidence="10 11">
    <name type="scientific">Bradyrhizobium erythrophlei</name>
    <dbReference type="NCBI Taxonomy" id="1437360"/>
    <lineage>
        <taxon>Bacteria</taxon>
        <taxon>Pseudomonadati</taxon>
        <taxon>Pseudomonadota</taxon>
        <taxon>Alphaproteobacteria</taxon>
        <taxon>Hyphomicrobiales</taxon>
        <taxon>Nitrobacteraceae</taxon>
        <taxon>Bradyrhizobium</taxon>
    </lineage>
</organism>
<dbReference type="RefSeq" id="WP_079564555.1">
    <property type="nucleotide sequence ID" value="NZ_LT670818.1"/>
</dbReference>
<protein>
    <submittedName>
        <fullName evidence="10">Lipoprotein-anchoring transpeptidase ErfK/SrfK</fullName>
    </submittedName>
</protein>
<evidence type="ECO:0000256" key="1">
    <source>
        <dbReference type="ARBA" id="ARBA00004752"/>
    </source>
</evidence>
<dbReference type="Pfam" id="PF03734">
    <property type="entry name" value="YkuD"/>
    <property type="match status" value="1"/>
</dbReference>
<feature type="chain" id="PRO_5009910652" evidence="8">
    <location>
        <begin position="21"/>
        <end position="333"/>
    </location>
</feature>
<dbReference type="PANTHER" id="PTHR30582:SF30">
    <property type="entry name" value="BLR4375 PROTEIN"/>
    <property type="match status" value="1"/>
</dbReference>
<comment type="similarity">
    <text evidence="2">Belongs to the YkuD family.</text>
</comment>
<dbReference type="GO" id="GO:0071972">
    <property type="term" value="F:peptidoglycan L,D-transpeptidase activity"/>
    <property type="evidence" value="ECO:0007669"/>
    <property type="project" value="TreeGrafter"/>
</dbReference>
<accession>A0A1M5H4L0</accession>
<evidence type="ECO:0000259" key="9">
    <source>
        <dbReference type="PROSITE" id="PS52029"/>
    </source>
</evidence>
<comment type="pathway">
    <text evidence="1 7">Cell wall biogenesis; peptidoglycan biosynthesis.</text>
</comment>
<dbReference type="EMBL" id="LT670818">
    <property type="protein sequence ID" value="SHG10845.1"/>
    <property type="molecule type" value="Genomic_DNA"/>
</dbReference>
<sequence>MICRLFSTIFLAWLAFPAMAAGIDAAKINDAQYSAKPSGKDKVDAAIVKAEVLLDRAVFSPGEIDGKLGENAQKALKAFAEARGLASDKPLTPEIWAALTGTSNDPVIAEYTISENDVRGPFLKRLPAKMEAMKGLEALSYTSPREAIAEKFHMSEGLLAALNLGKKFDRAGQTILVANVLNKPARKLPIARIEVDKSRQTVKAFDSSDALLAFFPATVGSEDKPSPSGSFKVISVDANPNYRYNPDYQFKGVKSKKPFTIKPGPNNPVGLYWIGLGAEGIGIHGTPNPSKVSKAESHGCVRLTNWDATALGTNVKKGTPVVFIDQAQAGQKS</sequence>